<evidence type="ECO:0000313" key="3">
    <source>
        <dbReference type="Proteomes" id="UP000317835"/>
    </source>
</evidence>
<dbReference type="Proteomes" id="UP000317835">
    <property type="component" value="Chromosome"/>
</dbReference>
<evidence type="ECO:0008006" key="4">
    <source>
        <dbReference type="Google" id="ProtNLM"/>
    </source>
</evidence>
<organism evidence="2 3">
    <name type="scientific">Tautonia plasticadhaerens</name>
    <dbReference type="NCBI Taxonomy" id="2527974"/>
    <lineage>
        <taxon>Bacteria</taxon>
        <taxon>Pseudomonadati</taxon>
        <taxon>Planctomycetota</taxon>
        <taxon>Planctomycetia</taxon>
        <taxon>Isosphaerales</taxon>
        <taxon>Isosphaeraceae</taxon>
        <taxon>Tautonia</taxon>
    </lineage>
</organism>
<sequence length="169" mass="18771">MTGRPTRYSAKLATDICERLANGESLRRICSDEHMPDKATVIRWLTRGAAGEETYKAFCDQYACARDWQAESYMDEAVDIADGEPAEREHIGSNDDGVSPQDSQARQEFLAATAQRDKLRVDTRIKVAEKLAPKRFGSKGDTNVNVSVNGVQLAEQDKALLDEYAKQGK</sequence>
<keyword evidence="3" id="KW-1185">Reference proteome</keyword>
<reference evidence="2 3" key="1">
    <citation type="submission" date="2019-02" db="EMBL/GenBank/DDBJ databases">
        <title>Deep-cultivation of Planctomycetes and their phenomic and genomic characterization uncovers novel biology.</title>
        <authorList>
            <person name="Wiegand S."/>
            <person name="Jogler M."/>
            <person name="Boedeker C."/>
            <person name="Pinto D."/>
            <person name="Vollmers J."/>
            <person name="Rivas-Marin E."/>
            <person name="Kohn T."/>
            <person name="Peeters S.H."/>
            <person name="Heuer A."/>
            <person name="Rast P."/>
            <person name="Oberbeckmann S."/>
            <person name="Bunk B."/>
            <person name="Jeske O."/>
            <person name="Meyerdierks A."/>
            <person name="Storesund J.E."/>
            <person name="Kallscheuer N."/>
            <person name="Luecker S."/>
            <person name="Lage O.M."/>
            <person name="Pohl T."/>
            <person name="Merkel B.J."/>
            <person name="Hornburger P."/>
            <person name="Mueller R.-W."/>
            <person name="Bruemmer F."/>
            <person name="Labrenz M."/>
            <person name="Spormann A.M."/>
            <person name="Op den Camp H."/>
            <person name="Overmann J."/>
            <person name="Amann R."/>
            <person name="Jetten M.S.M."/>
            <person name="Mascher T."/>
            <person name="Medema M.H."/>
            <person name="Devos D.P."/>
            <person name="Kaster A.-K."/>
            <person name="Ovreas L."/>
            <person name="Rohde M."/>
            <person name="Galperin M.Y."/>
            <person name="Jogler C."/>
        </authorList>
    </citation>
    <scope>NUCLEOTIDE SEQUENCE [LARGE SCALE GENOMIC DNA]</scope>
    <source>
        <strain evidence="2 3">ElP</strain>
    </source>
</reference>
<proteinExistence type="predicted"/>
<gene>
    <name evidence="2" type="ORF">ElP_28200</name>
</gene>
<dbReference type="RefSeq" id="WP_197446968.1">
    <property type="nucleotide sequence ID" value="NZ_CP036426.1"/>
</dbReference>
<dbReference type="KEGG" id="tpla:ElP_28200"/>
<evidence type="ECO:0000313" key="2">
    <source>
        <dbReference type="EMBL" id="QDV34923.1"/>
    </source>
</evidence>
<dbReference type="Gene3D" id="1.10.10.60">
    <property type="entry name" value="Homeodomain-like"/>
    <property type="match status" value="1"/>
</dbReference>
<dbReference type="InterPro" id="IPR048683">
    <property type="entry name" value="Sf6_terminase"/>
</dbReference>
<dbReference type="EMBL" id="CP036426">
    <property type="protein sequence ID" value="QDV34923.1"/>
    <property type="molecule type" value="Genomic_DNA"/>
</dbReference>
<dbReference type="Pfam" id="PF20901">
    <property type="entry name" value="Sf6_terminase"/>
    <property type="match status" value="1"/>
</dbReference>
<accession>A0A518H266</accession>
<feature type="region of interest" description="Disordered" evidence="1">
    <location>
        <begin position="84"/>
        <end position="106"/>
    </location>
</feature>
<evidence type="ECO:0000256" key="1">
    <source>
        <dbReference type="SAM" id="MobiDB-lite"/>
    </source>
</evidence>
<protein>
    <recommendedName>
        <fullName evidence="4">Terminase small subunit</fullName>
    </recommendedName>
</protein>
<name>A0A518H266_9BACT</name>
<dbReference type="AlphaFoldDB" id="A0A518H266"/>